<dbReference type="RefSeq" id="WP_118915984.1">
    <property type="nucleotide sequence ID" value="NZ_CP032097.1"/>
</dbReference>
<evidence type="ECO:0000256" key="2">
    <source>
        <dbReference type="ARBA" id="ARBA00022448"/>
    </source>
</evidence>
<name>A0A347U4F1_9BACT</name>
<dbReference type="PIRSF" id="PIRSF005763">
    <property type="entry name" value="Txn_reg_ModE"/>
    <property type="match status" value="1"/>
</dbReference>
<dbReference type="Gene3D" id="1.10.10.10">
    <property type="entry name" value="Winged helix-like DNA-binding domain superfamily/Winged helix DNA-binding domain"/>
    <property type="match status" value="1"/>
</dbReference>
<reference evidence="7 9" key="2">
    <citation type="submission" date="2018-08" db="EMBL/GenBank/DDBJ databases">
        <title>Complete genome of the Arcobacter ellisii type strain LMG 26155.</title>
        <authorList>
            <person name="Miller W.G."/>
            <person name="Yee E."/>
            <person name="Bono J.L."/>
        </authorList>
    </citation>
    <scope>NUCLEOTIDE SEQUENCE [LARGE SCALE GENOMIC DNA]</scope>
    <source>
        <strain evidence="7 9">LMG 26155</strain>
    </source>
</reference>
<proteinExistence type="inferred from homology"/>
<dbReference type="Pfam" id="PF03459">
    <property type="entry name" value="TOBE"/>
    <property type="match status" value="2"/>
</dbReference>
<dbReference type="Gene3D" id="2.40.50.100">
    <property type="match status" value="2"/>
</dbReference>
<dbReference type="InterPro" id="IPR016462">
    <property type="entry name" value="ModE"/>
</dbReference>
<evidence type="ECO:0000259" key="6">
    <source>
        <dbReference type="PROSITE" id="PS51866"/>
    </source>
</evidence>
<comment type="similarity">
    <text evidence="1 5">Belongs to the ModE family.</text>
</comment>
<dbReference type="AlphaFoldDB" id="A0A347U4F1"/>
<evidence type="ECO:0000256" key="3">
    <source>
        <dbReference type="ARBA" id="ARBA00022505"/>
    </source>
</evidence>
<dbReference type="InterPro" id="IPR036390">
    <property type="entry name" value="WH_DNA-bd_sf"/>
</dbReference>
<accession>A0A347U4F1</accession>
<organism evidence="8 10">
    <name type="scientific">Arcobacter ellisii</name>
    <dbReference type="NCBI Taxonomy" id="913109"/>
    <lineage>
        <taxon>Bacteria</taxon>
        <taxon>Pseudomonadati</taxon>
        <taxon>Campylobacterota</taxon>
        <taxon>Epsilonproteobacteria</taxon>
        <taxon>Campylobacterales</taxon>
        <taxon>Arcobacteraceae</taxon>
        <taxon>Arcobacter</taxon>
    </lineage>
</organism>
<dbReference type="InterPro" id="IPR005116">
    <property type="entry name" value="Transp-assoc_OB_typ1"/>
</dbReference>
<feature type="domain" description="Mop" evidence="6">
    <location>
        <begin position="123"/>
        <end position="189"/>
    </location>
</feature>
<dbReference type="InterPro" id="IPR051815">
    <property type="entry name" value="Molybdate_resp_trans_reg"/>
</dbReference>
<evidence type="ECO:0000313" key="8">
    <source>
        <dbReference type="EMBL" id="RXI32926.1"/>
    </source>
</evidence>
<evidence type="ECO:0000313" key="9">
    <source>
        <dbReference type="Proteomes" id="UP000262582"/>
    </source>
</evidence>
<dbReference type="GO" id="GO:0003700">
    <property type="term" value="F:DNA-binding transcription factor activity"/>
    <property type="evidence" value="ECO:0007669"/>
    <property type="project" value="InterPro"/>
</dbReference>
<evidence type="ECO:0000256" key="4">
    <source>
        <dbReference type="ARBA" id="ARBA00022737"/>
    </source>
</evidence>
<feature type="domain" description="Mop" evidence="6">
    <location>
        <begin position="194"/>
        <end position="260"/>
    </location>
</feature>
<dbReference type="PANTHER" id="PTHR30432:SF1">
    <property type="entry name" value="DNA-BINDING TRANSCRIPTIONAL DUAL REGULATOR MODE"/>
    <property type="match status" value="1"/>
</dbReference>
<dbReference type="PANTHER" id="PTHR30432">
    <property type="entry name" value="TRANSCRIPTIONAL REGULATOR MODE"/>
    <property type="match status" value="1"/>
</dbReference>
<dbReference type="InterPro" id="IPR000847">
    <property type="entry name" value="LysR_HTH_N"/>
</dbReference>
<keyword evidence="2 5" id="KW-0813">Transport</keyword>
<dbReference type="InterPro" id="IPR036388">
    <property type="entry name" value="WH-like_DNA-bd_sf"/>
</dbReference>
<keyword evidence="3 5" id="KW-0500">Molybdenum</keyword>
<dbReference type="GO" id="GO:0030151">
    <property type="term" value="F:molybdenum ion binding"/>
    <property type="evidence" value="ECO:0007669"/>
    <property type="project" value="UniProtKB-UniRule"/>
</dbReference>
<keyword evidence="9" id="KW-1185">Reference proteome</keyword>
<dbReference type="InterPro" id="IPR003725">
    <property type="entry name" value="ModE-bd_N"/>
</dbReference>
<evidence type="ECO:0000256" key="1">
    <source>
        <dbReference type="ARBA" id="ARBA00008110"/>
    </source>
</evidence>
<dbReference type="KEGG" id="aell:AELL_0022"/>
<dbReference type="NCBIfam" id="TIGR00637">
    <property type="entry name" value="ModE_repress"/>
    <property type="match status" value="1"/>
</dbReference>
<dbReference type="Pfam" id="PF00126">
    <property type="entry name" value="HTH_1"/>
    <property type="match status" value="1"/>
</dbReference>
<evidence type="ECO:0000256" key="5">
    <source>
        <dbReference type="PIRNR" id="PIRNR005763"/>
    </source>
</evidence>
<dbReference type="Proteomes" id="UP000290588">
    <property type="component" value="Unassembled WGS sequence"/>
</dbReference>
<gene>
    <name evidence="7" type="primary">modE</name>
    <name evidence="7" type="ORF">AELL_0022</name>
    <name evidence="8" type="ORF">CP962_00540</name>
</gene>
<dbReference type="OrthoDB" id="9800709at2"/>
<dbReference type="Proteomes" id="UP000262582">
    <property type="component" value="Chromosome"/>
</dbReference>
<sequence>MEISSNLTLEIFNQPFLLEKRIDLLMAIQKTGSISKAAKEVPMSYKAAWEAVEAMNNLSISPIVQRETGGVGGGGTTLTTYGENLLQTYHLLKEEQKKFLENLNRMTDINTGTLKAIRRLSMQLSARNQISGIVELIEHGKVNAEVFIKLKSGYTLVSVITNTAVKNLDLKPKDEVVAIFKSSNVLLTTDITLNISARNKFQGVVDNVFQGEINSEVIMDIGNGDKIASIITTNSVNNLGLKTGTNLSAIIKASDIMIGK</sequence>
<reference evidence="8 10" key="1">
    <citation type="submission" date="2017-09" db="EMBL/GenBank/DDBJ databases">
        <title>Genomics of the genus Arcobacter.</title>
        <authorList>
            <person name="Perez-Cataluna A."/>
            <person name="Figueras M.J."/>
            <person name="Salas-Masso N."/>
        </authorList>
    </citation>
    <scope>NUCLEOTIDE SEQUENCE [LARGE SCALE GENOMIC DNA]</scope>
    <source>
        <strain evidence="8 10">CECT 7837</strain>
    </source>
</reference>
<keyword evidence="4" id="KW-0677">Repeat</keyword>
<evidence type="ECO:0000313" key="7">
    <source>
        <dbReference type="EMBL" id="AXX93729.1"/>
    </source>
</evidence>
<protein>
    <submittedName>
        <fullName evidence="8">Molybdenum-binding protein</fullName>
    </submittedName>
    <submittedName>
        <fullName evidence="7">Transcriptional regulator, ModE family</fullName>
    </submittedName>
</protein>
<dbReference type="InterPro" id="IPR004606">
    <property type="entry name" value="Mop_domain"/>
</dbReference>
<dbReference type="NCBIfam" id="TIGR00638">
    <property type="entry name" value="Mop"/>
    <property type="match status" value="2"/>
</dbReference>
<dbReference type="PROSITE" id="PS51866">
    <property type="entry name" value="MOP"/>
    <property type="match status" value="2"/>
</dbReference>
<dbReference type="InterPro" id="IPR008995">
    <property type="entry name" value="Mo/tungstate-bd_C_term_dom"/>
</dbReference>
<dbReference type="SUPFAM" id="SSF50331">
    <property type="entry name" value="MOP-like"/>
    <property type="match status" value="2"/>
</dbReference>
<evidence type="ECO:0000313" key="10">
    <source>
        <dbReference type="Proteomes" id="UP000290588"/>
    </source>
</evidence>
<dbReference type="EMBL" id="CP032097">
    <property type="protein sequence ID" value="AXX93729.1"/>
    <property type="molecule type" value="Genomic_DNA"/>
</dbReference>
<dbReference type="EMBL" id="NXIG01000001">
    <property type="protein sequence ID" value="RXI32926.1"/>
    <property type="molecule type" value="Genomic_DNA"/>
</dbReference>
<dbReference type="SUPFAM" id="SSF46785">
    <property type="entry name" value="Winged helix' DNA-binding domain"/>
    <property type="match status" value="1"/>
</dbReference>
<dbReference type="GO" id="GO:0015689">
    <property type="term" value="P:molybdate ion transport"/>
    <property type="evidence" value="ECO:0007669"/>
    <property type="project" value="UniProtKB-UniRule"/>
</dbReference>